<sequence length="110" mass="12500">MLGNHTESTMGTSRSIKPIHTRMPNTTTLLLRETTQNDMHMTECGTPLMATPTDQTAQILKAHVTEREERIRNTIAMYIKKERTTDSETNMLLTVLIDLLKTREGGRSIE</sequence>
<dbReference type="AlphaFoldDB" id="A0A8D8MGW7"/>
<dbReference type="EMBL" id="HBUF01682043">
    <property type="protein sequence ID" value="CAG6792508.1"/>
    <property type="molecule type" value="Transcribed_RNA"/>
</dbReference>
<proteinExistence type="predicted"/>
<dbReference type="EMBL" id="HBUF01682042">
    <property type="protein sequence ID" value="CAG6792506.1"/>
    <property type="molecule type" value="Transcribed_RNA"/>
</dbReference>
<dbReference type="EMBL" id="HBUF01179286">
    <property type="protein sequence ID" value="CAG6654846.1"/>
    <property type="molecule type" value="Transcribed_RNA"/>
</dbReference>
<dbReference type="EMBL" id="HBUF01179283">
    <property type="protein sequence ID" value="CAG6654839.1"/>
    <property type="molecule type" value="Transcribed_RNA"/>
</dbReference>
<reference evidence="1" key="1">
    <citation type="submission" date="2021-05" db="EMBL/GenBank/DDBJ databases">
        <authorList>
            <person name="Alioto T."/>
            <person name="Alioto T."/>
            <person name="Gomez Garrido J."/>
        </authorList>
    </citation>
    <scope>NUCLEOTIDE SEQUENCE</scope>
</reference>
<name>A0A8D8MGW7_9HEMI</name>
<dbReference type="EMBL" id="HBUF01179284">
    <property type="protein sequence ID" value="CAG6654841.1"/>
    <property type="molecule type" value="Transcribed_RNA"/>
</dbReference>
<dbReference type="EMBL" id="HBUF01054189">
    <property type="protein sequence ID" value="CAG6623152.1"/>
    <property type="molecule type" value="Transcribed_RNA"/>
</dbReference>
<dbReference type="EMBL" id="HBUF01054190">
    <property type="protein sequence ID" value="CAG6623155.1"/>
    <property type="molecule type" value="Transcribed_RNA"/>
</dbReference>
<dbReference type="EMBL" id="HBUF01054192">
    <property type="protein sequence ID" value="CAG6623161.1"/>
    <property type="molecule type" value="Transcribed_RNA"/>
</dbReference>
<evidence type="ECO:0000313" key="1">
    <source>
        <dbReference type="EMBL" id="CAG6623161.1"/>
    </source>
</evidence>
<protein>
    <submittedName>
        <fullName evidence="1">Uncharacterized protein</fullName>
    </submittedName>
</protein>
<organism evidence="1">
    <name type="scientific">Cacopsylla melanoneura</name>
    <dbReference type="NCBI Taxonomy" id="428564"/>
    <lineage>
        <taxon>Eukaryota</taxon>
        <taxon>Metazoa</taxon>
        <taxon>Ecdysozoa</taxon>
        <taxon>Arthropoda</taxon>
        <taxon>Hexapoda</taxon>
        <taxon>Insecta</taxon>
        <taxon>Pterygota</taxon>
        <taxon>Neoptera</taxon>
        <taxon>Paraneoptera</taxon>
        <taxon>Hemiptera</taxon>
        <taxon>Sternorrhyncha</taxon>
        <taxon>Psylloidea</taxon>
        <taxon>Psyllidae</taxon>
        <taxon>Psyllinae</taxon>
        <taxon>Cacopsylla</taxon>
    </lineage>
</organism>
<dbReference type="EMBL" id="HBUF01359756">
    <property type="protein sequence ID" value="CAG6720028.1"/>
    <property type="molecule type" value="Transcribed_RNA"/>
</dbReference>
<accession>A0A8D8MGW7</accession>
<dbReference type="EMBL" id="HBUF01054191">
    <property type="protein sequence ID" value="CAG6623158.1"/>
    <property type="molecule type" value="Transcribed_RNA"/>
</dbReference>
<dbReference type="EMBL" id="HBUF01179285">
    <property type="protein sequence ID" value="CAG6654844.1"/>
    <property type="molecule type" value="Transcribed_RNA"/>
</dbReference>